<name>A0A1Y5IJH5_OSTTA</name>
<feature type="compositionally biased region" description="Polar residues" evidence="1">
    <location>
        <begin position="146"/>
        <end position="159"/>
    </location>
</feature>
<feature type="compositionally biased region" description="Low complexity" evidence="1">
    <location>
        <begin position="193"/>
        <end position="203"/>
    </location>
</feature>
<accession>A0A1Y5IJH5</accession>
<sequence>MAPPRNIFNTGDTIAVTTRSLAVAHRSVHATALTAPGSASASGAFNHFPSGNTNSLGNRNISISRIPIANATPSAAFAIFVQCAALAAFLAVPLRLRSSCFNFPRTRSNRRSRTVVAASDPTAPASVAPDRANDRVDRAISRCNANTGSRSNVTVTKSLKQSRRRNAMKTTSGDATARATPDDGDASDDMFDARASSRARVDR</sequence>
<reference evidence="2" key="1">
    <citation type="submission" date="2017-04" db="EMBL/GenBank/DDBJ databases">
        <title>Population genomics of picophytoplankton unveils novel chromosome hypervariability.</title>
        <authorList>
            <consortium name="DOE Joint Genome Institute"/>
            <person name="Blanc-Mathieu R."/>
            <person name="Krasovec M."/>
            <person name="Hebrard M."/>
            <person name="Yau S."/>
            <person name="Desgranges E."/>
            <person name="Martin J."/>
            <person name="Schackwitz W."/>
            <person name="Kuo A."/>
            <person name="Salin G."/>
            <person name="Donnadieu C."/>
            <person name="Desdevises Y."/>
            <person name="Sanchez-Ferandin S."/>
            <person name="Moreau H."/>
            <person name="Rivals E."/>
            <person name="Grigoriev I.V."/>
            <person name="Grimsley N."/>
            <person name="Eyre-Walker A."/>
            <person name="Piganeau G."/>
        </authorList>
    </citation>
    <scope>NUCLEOTIDE SEQUENCE [LARGE SCALE GENOMIC DNA]</scope>
    <source>
        <strain evidence="2">RCC 1115</strain>
    </source>
</reference>
<dbReference type="AlphaFoldDB" id="A0A1Y5IJH5"/>
<proteinExistence type="predicted"/>
<feature type="region of interest" description="Disordered" evidence="1">
    <location>
        <begin position="110"/>
        <end position="133"/>
    </location>
</feature>
<feature type="region of interest" description="Disordered" evidence="1">
    <location>
        <begin position="146"/>
        <end position="203"/>
    </location>
</feature>
<dbReference type="EMBL" id="KZ155774">
    <property type="protein sequence ID" value="OUS48253.1"/>
    <property type="molecule type" value="Genomic_DNA"/>
</dbReference>
<evidence type="ECO:0000256" key="1">
    <source>
        <dbReference type="SAM" id="MobiDB-lite"/>
    </source>
</evidence>
<organism evidence="2">
    <name type="scientific">Ostreococcus tauri</name>
    <name type="common">Marine green alga</name>
    <dbReference type="NCBI Taxonomy" id="70448"/>
    <lineage>
        <taxon>Eukaryota</taxon>
        <taxon>Viridiplantae</taxon>
        <taxon>Chlorophyta</taxon>
        <taxon>Mamiellophyceae</taxon>
        <taxon>Mamiellales</taxon>
        <taxon>Bathycoccaceae</taxon>
        <taxon>Ostreococcus</taxon>
    </lineage>
</organism>
<gene>
    <name evidence="2" type="ORF">BE221DRAFT_68112</name>
</gene>
<dbReference type="Proteomes" id="UP000195557">
    <property type="component" value="Unassembled WGS sequence"/>
</dbReference>
<protein>
    <submittedName>
        <fullName evidence="2">Uncharacterized protein</fullName>
    </submittedName>
</protein>
<evidence type="ECO:0000313" key="2">
    <source>
        <dbReference type="EMBL" id="OUS48253.1"/>
    </source>
</evidence>